<dbReference type="SUPFAM" id="SSF52518">
    <property type="entry name" value="Thiamin diphosphate-binding fold (THDP-binding)"/>
    <property type="match status" value="1"/>
</dbReference>
<dbReference type="Pfam" id="PF00676">
    <property type="entry name" value="E1_dh"/>
    <property type="match status" value="1"/>
</dbReference>
<evidence type="ECO:0000313" key="5">
    <source>
        <dbReference type="EMBL" id="EJW02184.1"/>
    </source>
</evidence>
<dbReference type="InterPro" id="IPR001017">
    <property type="entry name" value="DH_E1"/>
</dbReference>
<dbReference type="HOGENOM" id="CLU_029393_5_2_1"/>
<evidence type="ECO:0000256" key="1">
    <source>
        <dbReference type="ARBA" id="ARBA00001964"/>
    </source>
</evidence>
<keyword evidence="6" id="KW-1185">Reference proteome</keyword>
<proteinExistence type="predicted"/>
<evidence type="ECO:0000256" key="2">
    <source>
        <dbReference type="ARBA" id="ARBA00023002"/>
    </source>
</evidence>
<protein>
    <recommendedName>
        <fullName evidence="4">Dehydrogenase E1 component domain-containing protein</fullName>
    </recommendedName>
</protein>
<dbReference type="AlphaFoldDB" id="J9D3R6"/>
<dbReference type="Gene3D" id="3.40.50.970">
    <property type="match status" value="1"/>
</dbReference>
<reference evidence="5 6" key="1">
    <citation type="submission" date="2011-08" db="EMBL/GenBank/DDBJ databases">
        <authorList>
            <person name="Liu Z.J."/>
            <person name="Shi F.L."/>
            <person name="Lu J.Q."/>
            <person name="Li M."/>
            <person name="Wang Z.L."/>
        </authorList>
    </citation>
    <scope>NUCLEOTIDE SEQUENCE [LARGE SCALE GENOMIC DNA]</scope>
    <source>
        <strain evidence="5 6">USNM 41457</strain>
    </source>
</reference>
<dbReference type="InterPro" id="IPR050642">
    <property type="entry name" value="PDH_E1_Alpha_Subunit"/>
</dbReference>
<dbReference type="InParanoid" id="J9D3R6"/>
<comment type="cofactor">
    <cofactor evidence="1">
        <name>thiamine diphosphate</name>
        <dbReference type="ChEBI" id="CHEBI:58937"/>
    </cofactor>
</comment>
<dbReference type="OMA" id="SKRDPIM"/>
<evidence type="ECO:0000313" key="6">
    <source>
        <dbReference type="Proteomes" id="UP000003163"/>
    </source>
</evidence>
<dbReference type="EMBL" id="AFBI03000085">
    <property type="protein sequence ID" value="EJW02184.1"/>
    <property type="molecule type" value="Genomic_DNA"/>
</dbReference>
<dbReference type="Proteomes" id="UP000003163">
    <property type="component" value="Unassembled WGS sequence"/>
</dbReference>
<dbReference type="VEuPathDB" id="MicrosporidiaDB:EDEG_03380"/>
<dbReference type="PANTHER" id="PTHR11516">
    <property type="entry name" value="PYRUVATE DEHYDROGENASE E1 COMPONENT, ALPHA SUBUNIT BACTERIAL AND ORGANELLAR"/>
    <property type="match status" value="1"/>
</dbReference>
<sequence>MHVQKIDTGLISLNLIDRSKIPNEVTLELDDLLFLFKEMYEMRVFEETAFKNYNKMRGFLHLSIGQESIYASIYFCLKKLGADAELFDFIGSYRCHCLAYITGSSYFEIASELLGKKTGMCKGKGGSMHLYNKNFYGGHGIVGAQVPLGAGLAFAINYAKKLTNDNKNINDTLLKSISKKKAVFAFYGDGATNQGQVYETYNMALIYKLPIVFIIENNHYGMWTKNLDVSDTDDFYSRWRNMPGMRIRSDDTFTLLSVFQQIMVNNEFNYPFIIQIDTYRYCGHSMNDMETYRTEKEKQLKTQEDRINQIKNILIENGHLETVSNLEMEINKNIENCFELAIKSEFPNDNELMEDIYLK</sequence>
<dbReference type="STRING" id="1003232.J9D3R6"/>
<reference evidence="6" key="2">
    <citation type="submission" date="2015-07" db="EMBL/GenBank/DDBJ databases">
        <title>Contrasting host-pathogen interactions and genome evolution in two generalist and specialist microsporidian pathogens of mosquitoes.</title>
        <authorList>
            <consortium name="The Broad Institute Genomics Platform"/>
            <consortium name="The Broad Institute Genome Sequencing Center for Infectious Disease"/>
            <person name="Cuomo C.A."/>
            <person name="Sanscrainte N.D."/>
            <person name="Goldberg J.M."/>
            <person name="Heiman D."/>
            <person name="Young S."/>
            <person name="Zeng Q."/>
            <person name="Becnel J.J."/>
            <person name="Birren B.W."/>
        </authorList>
    </citation>
    <scope>NUCLEOTIDE SEQUENCE [LARGE SCALE GENOMIC DNA]</scope>
    <source>
        <strain evidence="6">USNM 41457</strain>
    </source>
</reference>
<gene>
    <name evidence="5" type="ORF">EDEG_03380</name>
</gene>
<evidence type="ECO:0000259" key="4">
    <source>
        <dbReference type="Pfam" id="PF00676"/>
    </source>
</evidence>
<accession>J9D3R6</accession>
<organism evidence="5 6">
    <name type="scientific">Edhazardia aedis (strain USNM 41457)</name>
    <name type="common">Microsporidian parasite</name>
    <dbReference type="NCBI Taxonomy" id="1003232"/>
    <lineage>
        <taxon>Eukaryota</taxon>
        <taxon>Fungi</taxon>
        <taxon>Fungi incertae sedis</taxon>
        <taxon>Microsporidia</taxon>
        <taxon>Edhazardia</taxon>
    </lineage>
</organism>
<evidence type="ECO:0000256" key="3">
    <source>
        <dbReference type="ARBA" id="ARBA00023052"/>
    </source>
</evidence>
<comment type="caution">
    <text evidence="5">The sequence shown here is derived from an EMBL/GenBank/DDBJ whole genome shotgun (WGS) entry which is preliminary data.</text>
</comment>
<dbReference type="CDD" id="cd02000">
    <property type="entry name" value="TPP_E1_PDC_ADC_BCADC"/>
    <property type="match status" value="1"/>
</dbReference>
<feature type="domain" description="Dehydrogenase E1 component" evidence="4">
    <location>
        <begin position="52"/>
        <end position="345"/>
    </location>
</feature>
<dbReference type="PANTHER" id="PTHR11516:SF60">
    <property type="entry name" value="PYRUVATE DEHYDROGENASE E1 COMPONENT SUBUNIT ALPHA"/>
    <property type="match status" value="1"/>
</dbReference>
<keyword evidence="3" id="KW-0786">Thiamine pyrophosphate</keyword>
<dbReference type="OrthoDB" id="10256198at2759"/>
<dbReference type="GO" id="GO:0004739">
    <property type="term" value="F:pyruvate dehydrogenase (acetyl-transferring) activity"/>
    <property type="evidence" value="ECO:0007669"/>
    <property type="project" value="TreeGrafter"/>
</dbReference>
<name>J9D3R6_EDHAE</name>
<dbReference type="InterPro" id="IPR029061">
    <property type="entry name" value="THDP-binding"/>
</dbReference>
<dbReference type="FunCoup" id="J9D3R6">
    <property type="interactions" value="35"/>
</dbReference>
<dbReference type="GO" id="GO:0006086">
    <property type="term" value="P:pyruvate decarboxylation to acetyl-CoA"/>
    <property type="evidence" value="ECO:0007669"/>
    <property type="project" value="TreeGrafter"/>
</dbReference>
<keyword evidence="2" id="KW-0560">Oxidoreductase</keyword>